<dbReference type="EMBL" id="BNJR01000019">
    <property type="protein sequence ID" value="GHP15046.1"/>
    <property type="molecule type" value="Genomic_DNA"/>
</dbReference>
<feature type="transmembrane region" description="Helical" evidence="7">
    <location>
        <begin position="77"/>
        <end position="95"/>
    </location>
</feature>
<evidence type="ECO:0000259" key="8">
    <source>
        <dbReference type="PROSITE" id="PS50850"/>
    </source>
</evidence>
<name>A0ABQ3W423_9LACO</name>
<dbReference type="Pfam" id="PF07690">
    <property type="entry name" value="MFS_1"/>
    <property type="match status" value="1"/>
</dbReference>
<sequence length="425" mass="46475">MDITNYQSANQIIKDFSSNLISAFSADMFSMAMGLMLLDQTGLSLSFGLSLIMMPLVNLVGLIPIGNLVDNWPHKPLLLGGILVRLVALLIYAGVINQFVGIQKIVPTLAFLAVNYTVQSVMTTTYNASIHELVNPAYVQRLSSLTQAATSFATIFSPIIATSFYSLLGFDTFIWFSVGANVVVLLILLSMKFHVQPRFQSKHSKTQWALFKGGLKYIDSNQFLKYVMSGGVVLNLMAAVFNVGMPFMVVHQLHAGNVVLGVLNSMYALGVLIGNLIISWLPKFQHLAKTLAFAYMAFSMTILAFGFVMVPNISSLTLKIAGGGILLLSGMALAFLNTPMGIYIQQAVPTRLLGRVSATVMTINMASAPVGIVIYSLIFQVYPSWLNFLISGIILLIFTIILGRLMVAEENRRQVHSNAIENIKN</sequence>
<reference evidence="9 10" key="1">
    <citation type="journal article" date="2021" name="Int. J. Syst. Evol. Microbiol.">
        <title>Lentilactobacillus fungorum sp. nov., isolated from spent mushroom substrates.</title>
        <authorList>
            <person name="Tohno M."/>
            <person name="Tanizawa Y."/>
            <person name="Kojima Y."/>
            <person name="Sakamoto M."/>
            <person name="Ohkuma M."/>
            <person name="Kobayashi H."/>
        </authorList>
    </citation>
    <scope>NUCLEOTIDE SEQUENCE [LARGE SCALE GENOMIC DNA]</scope>
    <source>
        <strain evidence="9 10">YK48G</strain>
    </source>
</reference>
<feature type="transmembrane region" description="Helical" evidence="7">
    <location>
        <begin position="226"/>
        <end position="249"/>
    </location>
</feature>
<evidence type="ECO:0000256" key="7">
    <source>
        <dbReference type="SAM" id="Phobius"/>
    </source>
</evidence>
<feature type="domain" description="Major facilitator superfamily (MFS) profile" evidence="8">
    <location>
        <begin position="223"/>
        <end position="425"/>
    </location>
</feature>
<dbReference type="PANTHER" id="PTHR23513:SF6">
    <property type="entry name" value="MAJOR FACILITATOR SUPERFAMILY ASSOCIATED DOMAIN-CONTAINING PROTEIN"/>
    <property type="match status" value="1"/>
</dbReference>
<evidence type="ECO:0000313" key="9">
    <source>
        <dbReference type="EMBL" id="GHP15046.1"/>
    </source>
</evidence>
<dbReference type="InterPro" id="IPR020846">
    <property type="entry name" value="MFS_dom"/>
</dbReference>
<evidence type="ECO:0000256" key="2">
    <source>
        <dbReference type="ARBA" id="ARBA00022448"/>
    </source>
</evidence>
<dbReference type="SUPFAM" id="SSF103473">
    <property type="entry name" value="MFS general substrate transporter"/>
    <property type="match status" value="1"/>
</dbReference>
<dbReference type="Gene3D" id="1.20.1250.20">
    <property type="entry name" value="MFS general substrate transporter like domains"/>
    <property type="match status" value="1"/>
</dbReference>
<keyword evidence="10" id="KW-1185">Reference proteome</keyword>
<feature type="transmembrane region" description="Helical" evidence="7">
    <location>
        <begin position="255"/>
        <end position="278"/>
    </location>
</feature>
<evidence type="ECO:0000256" key="3">
    <source>
        <dbReference type="ARBA" id="ARBA00022475"/>
    </source>
</evidence>
<keyword evidence="6 7" id="KW-0472">Membrane</keyword>
<feature type="transmembrane region" description="Helical" evidence="7">
    <location>
        <begin position="148"/>
        <end position="167"/>
    </location>
</feature>
<accession>A0ABQ3W423</accession>
<comment type="subcellular location">
    <subcellularLocation>
        <location evidence="1">Cell membrane</location>
        <topology evidence="1">Multi-pass membrane protein</topology>
    </subcellularLocation>
</comment>
<dbReference type="RefSeq" id="WP_203631021.1">
    <property type="nucleotide sequence ID" value="NZ_BNJR01000019.1"/>
</dbReference>
<feature type="transmembrane region" description="Helical" evidence="7">
    <location>
        <begin position="356"/>
        <end position="379"/>
    </location>
</feature>
<feature type="transmembrane region" description="Helical" evidence="7">
    <location>
        <begin position="385"/>
        <end position="407"/>
    </location>
</feature>
<proteinExistence type="predicted"/>
<dbReference type="Proteomes" id="UP000604765">
    <property type="component" value="Unassembled WGS sequence"/>
</dbReference>
<keyword evidence="4 7" id="KW-0812">Transmembrane</keyword>
<organism evidence="9 10">
    <name type="scientific">Lentilactobacillus fungorum</name>
    <dbReference type="NCBI Taxonomy" id="2201250"/>
    <lineage>
        <taxon>Bacteria</taxon>
        <taxon>Bacillati</taxon>
        <taxon>Bacillota</taxon>
        <taxon>Bacilli</taxon>
        <taxon>Lactobacillales</taxon>
        <taxon>Lactobacillaceae</taxon>
        <taxon>Lentilactobacillus</taxon>
    </lineage>
</organism>
<dbReference type="InterPro" id="IPR011701">
    <property type="entry name" value="MFS"/>
</dbReference>
<keyword evidence="5 7" id="KW-1133">Transmembrane helix</keyword>
<evidence type="ECO:0000256" key="6">
    <source>
        <dbReference type="ARBA" id="ARBA00023136"/>
    </source>
</evidence>
<protein>
    <submittedName>
        <fullName evidence="9">MFS transporter</fullName>
    </submittedName>
</protein>
<evidence type="ECO:0000313" key="10">
    <source>
        <dbReference type="Proteomes" id="UP000604765"/>
    </source>
</evidence>
<feature type="transmembrane region" description="Helical" evidence="7">
    <location>
        <begin position="316"/>
        <end position="336"/>
    </location>
</feature>
<dbReference type="PROSITE" id="PS50850">
    <property type="entry name" value="MFS"/>
    <property type="match status" value="1"/>
</dbReference>
<feature type="transmembrane region" description="Helical" evidence="7">
    <location>
        <begin position="173"/>
        <end position="195"/>
    </location>
</feature>
<gene>
    <name evidence="9" type="ORF">YK48G_24710</name>
</gene>
<dbReference type="PANTHER" id="PTHR23513">
    <property type="entry name" value="INTEGRAL MEMBRANE EFFLUX PROTEIN-RELATED"/>
    <property type="match status" value="1"/>
</dbReference>
<keyword evidence="3" id="KW-1003">Cell membrane</keyword>
<comment type="caution">
    <text evidence="9">The sequence shown here is derived from an EMBL/GenBank/DDBJ whole genome shotgun (WGS) entry which is preliminary data.</text>
</comment>
<evidence type="ECO:0000256" key="5">
    <source>
        <dbReference type="ARBA" id="ARBA00022989"/>
    </source>
</evidence>
<evidence type="ECO:0000256" key="1">
    <source>
        <dbReference type="ARBA" id="ARBA00004651"/>
    </source>
</evidence>
<evidence type="ECO:0000256" key="4">
    <source>
        <dbReference type="ARBA" id="ARBA00022692"/>
    </source>
</evidence>
<feature type="transmembrane region" description="Helical" evidence="7">
    <location>
        <begin position="290"/>
        <end position="310"/>
    </location>
</feature>
<dbReference type="InterPro" id="IPR036259">
    <property type="entry name" value="MFS_trans_sf"/>
</dbReference>
<feature type="transmembrane region" description="Helical" evidence="7">
    <location>
        <begin position="45"/>
        <end position="65"/>
    </location>
</feature>
<dbReference type="CDD" id="cd06173">
    <property type="entry name" value="MFS_MefA_like"/>
    <property type="match status" value="1"/>
</dbReference>
<keyword evidence="2" id="KW-0813">Transport</keyword>